<reference evidence="8 9" key="1">
    <citation type="journal article" date="2023" name="bioRxiv">
        <title>Conserved and derived expression patterns and positive selection on dental genes reveal complex evolutionary context of ever-growing rodent molars.</title>
        <authorList>
            <person name="Calamari Z.T."/>
            <person name="Song A."/>
            <person name="Cohen E."/>
            <person name="Akter M."/>
            <person name="Roy R.D."/>
            <person name="Hallikas O."/>
            <person name="Christensen M.M."/>
            <person name="Li P."/>
            <person name="Marangoni P."/>
            <person name="Jernvall J."/>
            <person name="Klein O.D."/>
        </authorList>
    </citation>
    <scope>NUCLEOTIDE SEQUENCE [LARGE SCALE GENOMIC DNA]</scope>
    <source>
        <strain evidence="8">V071</strain>
    </source>
</reference>
<gene>
    <name evidence="8" type="ORF">U0070_014614</name>
</gene>
<comment type="similarity">
    <text evidence="2">Belongs to the BEX family.</text>
</comment>
<evidence type="ECO:0000256" key="3">
    <source>
        <dbReference type="ARBA" id="ARBA00022490"/>
    </source>
</evidence>
<evidence type="ECO:0000256" key="5">
    <source>
        <dbReference type="ARBA" id="ARBA00022843"/>
    </source>
</evidence>
<keyword evidence="6" id="KW-0175">Coiled coil</keyword>
<sequence>ARPSGQEEGRGRGGAWLVTQSHVTGPRRLTPLSGSLDLPGSLPPARHPSQRHLFPVSQLLAQSAGPDSADGRSRRSRSQESSFAAHLVVSIAPQEKATIGPGIMASNEQQVLKDLAVQNDEKNRAERKASKQREEELQLLEEVKNKKPGGNVRMGLVRRLVPNFRWAIPNRRVDHNEGGEDAGKFVGQVMEIKRKTREQQMKPYGRFQTPEPDNHYDFCLIP</sequence>
<evidence type="ECO:0008006" key="10">
    <source>
        <dbReference type="Google" id="ProtNLM"/>
    </source>
</evidence>
<dbReference type="AlphaFoldDB" id="A0AAW0H9B0"/>
<evidence type="ECO:0000256" key="4">
    <source>
        <dbReference type="ARBA" id="ARBA00022833"/>
    </source>
</evidence>
<evidence type="ECO:0000256" key="1">
    <source>
        <dbReference type="ARBA" id="ARBA00004496"/>
    </source>
</evidence>
<keyword evidence="5" id="KW-0832">Ubl conjugation</keyword>
<dbReference type="GO" id="GO:0005634">
    <property type="term" value="C:nucleus"/>
    <property type="evidence" value="ECO:0007669"/>
    <property type="project" value="TreeGrafter"/>
</dbReference>
<dbReference type="Pfam" id="PF04538">
    <property type="entry name" value="BEX"/>
    <property type="match status" value="1"/>
</dbReference>
<organism evidence="8 9">
    <name type="scientific">Myodes glareolus</name>
    <name type="common">Bank vole</name>
    <name type="synonym">Clethrionomys glareolus</name>
    <dbReference type="NCBI Taxonomy" id="447135"/>
    <lineage>
        <taxon>Eukaryota</taxon>
        <taxon>Metazoa</taxon>
        <taxon>Chordata</taxon>
        <taxon>Craniata</taxon>
        <taxon>Vertebrata</taxon>
        <taxon>Euteleostomi</taxon>
        <taxon>Mammalia</taxon>
        <taxon>Eutheria</taxon>
        <taxon>Euarchontoglires</taxon>
        <taxon>Glires</taxon>
        <taxon>Rodentia</taxon>
        <taxon>Myomorpha</taxon>
        <taxon>Muroidea</taxon>
        <taxon>Cricetidae</taxon>
        <taxon>Arvicolinae</taxon>
        <taxon>Myodes</taxon>
    </lineage>
</organism>
<keyword evidence="4" id="KW-0862">Zinc</keyword>
<dbReference type="GO" id="GO:0005737">
    <property type="term" value="C:cytoplasm"/>
    <property type="evidence" value="ECO:0007669"/>
    <property type="project" value="UniProtKB-SubCell"/>
</dbReference>
<accession>A0AAW0H9B0</accession>
<feature type="compositionally biased region" description="Low complexity" evidence="7">
    <location>
        <begin position="31"/>
        <end position="40"/>
    </location>
</feature>
<keyword evidence="9" id="KW-1185">Reference proteome</keyword>
<feature type="coiled-coil region" evidence="6">
    <location>
        <begin position="108"/>
        <end position="146"/>
    </location>
</feature>
<dbReference type="PANTHER" id="PTHR13987:SF3">
    <property type="entry name" value="PROTEIN BEX4"/>
    <property type="match status" value="1"/>
</dbReference>
<feature type="region of interest" description="Disordered" evidence="7">
    <location>
        <begin position="1"/>
        <end position="81"/>
    </location>
</feature>
<evidence type="ECO:0000313" key="8">
    <source>
        <dbReference type="EMBL" id="KAK7797592.1"/>
    </source>
</evidence>
<keyword evidence="3" id="KW-0963">Cytoplasm</keyword>
<comment type="subcellular location">
    <subcellularLocation>
        <location evidence="1">Cytoplasm</location>
    </subcellularLocation>
</comment>
<dbReference type="Proteomes" id="UP001488838">
    <property type="component" value="Unassembled WGS sequence"/>
</dbReference>
<dbReference type="InterPro" id="IPR021156">
    <property type="entry name" value="TF_A-like/BEX"/>
</dbReference>
<name>A0AAW0H9B0_MYOGA</name>
<feature type="non-terminal residue" evidence="8">
    <location>
        <position position="1"/>
    </location>
</feature>
<evidence type="ECO:0000256" key="2">
    <source>
        <dbReference type="ARBA" id="ARBA00010976"/>
    </source>
</evidence>
<evidence type="ECO:0000256" key="6">
    <source>
        <dbReference type="SAM" id="Coils"/>
    </source>
</evidence>
<feature type="compositionally biased region" description="Basic and acidic residues" evidence="7">
    <location>
        <begin position="1"/>
        <end position="11"/>
    </location>
</feature>
<protein>
    <recommendedName>
        <fullName evidence="10">Protein BEX4</fullName>
    </recommendedName>
</protein>
<dbReference type="PANTHER" id="PTHR13987">
    <property type="entry name" value="PROTEIN BEX4"/>
    <property type="match status" value="1"/>
</dbReference>
<evidence type="ECO:0000256" key="7">
    <source>
        <dbReference type="SAM" id="MobiDB-lite"/>
    </source>
</evidence>
<dbReference type="EMBL" id="JBBHLL010000806">
    <property type="protein sequence ID" value="KAK7797592.1"/>
    <property type="molecule type" value="Genomic_DNA"/>
</dbReference>
<dbReference type="InterPro" id="IPR007623">
    <property type="entry name" value="BEX"/>
</dbReference>
<proteinExistence type="inferred from homology"/>
<evidence type="ECO:0000313" key="9">
    <source>
        <dbReference type="Proteomes" id="UP001488838"/>
    </source>
</evidence>
<comment type="caution">
    <text evidence="8">The sequence shown here is derived from an EMBL/GenBank/DDBJ whole genome shotgun (WGS) entry which is preliminary data.</text>
</comment>